<protein>
    <submittedName>
        <fullName evidence="2">Transmembrane domain-containing protein</fullName>
    </submittedName>
</protein>
<proteinExistence type="predicted"/>
<feature type="transmembrane region" description="Helical" evidence="1">
    <location>
        <begin position="52"/>
        <end position="74"/>
    </location>
</feature>
<keyword evidence="1" id="KW-1133">Transmembrane helix</keyword>
<dbReference type="GeneID" id="35381954"/>
<feature type="transmembrane region" description="Helical" evidence="1">
    <location>
        <begin position="16"/>
        <end position="40"/>
    </location>
</feature>
<dbReference type="EMBL" id="LT906555">
    <property type="protein sequence ID" value="SNW62097.1"/>
    <property type="molecule type" value="Genomic_DNA"/>
</dbReference>
<dbReference type="Proteomes" id="UP000236316">
    <property type="component" value="Segment"/>
</dbReference>
<name>A0A2I2L3J9_9VIRU</name>
<keyword evidence="3" id="KW-1185">Reference proteome</keyword>
<dbReference type="KEGG" id="vg:35381954"/>
<reference evidence="2" key="1">
    <citation type="submission" date="2017-08" db="EMBL/GenBank/DDBJ databases">
        <authorList>
            <consortium name="Urmite Genomes"/>
        </authorList>
    </citation>
    <scope>NUCLEOTIDE SEQUENCE [LARGE SCALE GENOMIC DNA]</scope>
    <source>
        <strain evidence="2">IHUMI-LCC2</strain>
    </source>
</reference>
<gene>
    <name evidence="2" type="ORF">ORPV_193</name>
</gene>
<keyword evidence="1 2" id="KW-0812">Transmembrane</keyword>
<sequence>MSIEEGIIMSQEGGELALYTLKGMGICTGVAMLLVVRGFVKAAKRDAQSFFGAILLFPLYPVVGCLAGFGYGLYRKYMK</sequence>
<keyword evidence="1" id="KW-0472">Membrane</keyword>
<dbReference type="RefSeq" id="YP_009448399.1">
    <property type="nucleotide sequence ID" value="NC_036594.1"/>
</dbReference>
<evidence type="ECO:0000313" key="2">
    <source>
        <dbReference type="EMBL" id="SNW62097.1"/>
    </source>
</evidence>
<organism evidence="2">
    <name type="scientific">Orpheovirus IHUMI-LCC2</name>
    <dbReference type="NCBI Taxonomy" id="2023057"/>
    <lineage>
        <taxon>Viruses</taxon>
        <taxon>Varidnaviria</taxon>
        <taxon>Bamfordvirae</taxon>
        <taxon>Nucleocytoviricota</taxon>
        <taxon>Megaviricetes</taxon>
        <taxon>Pimascovirales</taxon>
        <taxon>Ocovirineae</taxon>
        <taxon>Orpheoviridae</taxon>
        <taxon>Alphaorpheovirus</taxon>
        <taxon>Alphaorpheovirus massiliense</taxon>
    </lineage>
</organism>
<evidence type="ECO:0000256" key="1">
    <source>
        <dbReference type="SAM" id="Phobius"/>
    </source>
</evidence>
<evidence type="ECO:0000313" key="3">
    <source>
        <dbReference type="Proteomes" id="UP000236316"/>
    </source>
</evidence>
<accession>A0A2I2L3J9</accession>